<protein>
    <submittedName>
        <fullName evidence="3">Uncharacterized protein</fullName>
    </submittedName>
</protein>
<evidence type="ECO:0000256" key="1">
    <source>
        <dbReference type="SAM" id="MobiDB-lite"/>
    </source>
</evidence>
<keyword evidence="4" id="KW-1185">Reference proteome</keyword>
<feature type="region of interest" description="Disordered" evidence="1">
    <location>
        <begin position="1"/>
        <end position="55"/>
    </location>
</feature>
<proteinExistence type="predicted"/>
<dbReference type="RefSeq" id="WP_142709901.1">
    <property type="nucleotide sequence ID" value="NZ_VIRS01000060.1"/>
</dbReference>
<name>A0A545AED7_9ACTN</name>
<keyword evidence="2" id="KW-0812">Transmembrane</keyword>
<sequence length="258" mass="28474">MFGPRRTSSDPLFTADGPTLRPRFHADDEPTPDDPGTDHSADHDPDAVGDSDHRSDRRTLKVKLGVLGLVVAIILAALGFAADLMQPDTEPDRPDLRVMAWWWDAFDTYPDPIGSGSWRDSVCRDDRGHVQNVIARETKRQNAGWPSDKWVVSIAFEDLEYAQSGSTASVRLSSTTDFYPRGDNGFDFWSGLDQDWQFQLQRDGDRWCVHRIVVAYRPGFDPADGTLTYGDGGLIGNAPGDAGADDTIEGGLRGEAHR</sequence>
<feature type="compositionally biased region" description="Basic and acidic residues" evidence="1">
    <location>
        <begin position="36"/>
        <end position="55"/>
    </location>
</feature>
<feature type="region of interest" description="Disordered" evidence="1">
    <location>
        <begin position="238"/>
        <end position="258"/>
    </location>
</feature>
<evidence type="ECO:0000313" key="3">
    <source>
        <dbReference type="EMBL" id="TQS39707.1"/>
    </source>
</evidence>
<dbReference type="EMBL" id="VIRS01000060">
    <property type="protein sequence ID" value="TQS39707.1"/>
    <property type="molecule type" value="Genomic_DNA"/>
</dbReference>
<feature type="transmembrane region" description="Helical" evidence="2">
    <location>
        <begin position="64"/>
        <end position="82"/>
    </location>
</feature>
<evidence type="ECO:0000313" key="4">
    <source>
        <dbReference type="Proteomes" id="UP000317982"/>
    </source>
</evidence>
<reference evidence="3 4" key="1">
    <citation type="submission" date="2019-07" db="EMBL/GenBank/DDBJ databases">
        <title>Cryptosporangium phraense sp. nov., isolated from plant litter.</title>
        <authorList>
            <person name="Suriyachadkun C."/>
        </authorList>
    </citation>
    <scope>NUCLEOTIDE SEQUENCE [LARGE SCALE GENOMIC DNA]</scope>
    <source>
        <strain evidence="3 4">A-T 5661</strain>
    </source>
</reference>
<dbReference type="InParanoid" id="A0A545AED7"/>
<keyword evidence="2" id="KW-0472">Membrane</keyword>
<dbReference type="AlphaFoldDB" id="A0A545AED7"/>
<organism evidence="3 4">
    <name type="scientific">Cryptosporangium phraense</name>
    <dbReference type="NCBI Taxonomy" id="2593070"/>
    <lineage>
        <taxon>Bacteria</taxon>
        <taxon>Bacillati</taxon>
        <taxon>Actinomycetota</taxon>
        <taxon>Actinomycetes</taxon>
        <taxon>Cryptosporangiales</taxon>
        <taxon>Cryptosporangiaceae</taxon>
        <taxon>Cryptosporangium</taxon>
    </lineage>
</organism>
<dbReference type="Proteomes" id="UP000317982">
    <property type="component" value="Unassembled WGS sequence"/>
</dbReference>
<gene>
    <name evidence="3" type="ORF">FL583_38715</name>
</gene>
<comment type="caution">
    <text evidence="3">The sequence shown here is derived from an EMBL/GenBank/DDBJ whole genome shotgun (WGS) entry which is preliminary data.</text>
</comment>
<keyword evidence="2" id="KW-1133">Transmembrane helix</keyword>
<dbReference type="OrthoDB" id="5118128at2"/>
<accession>A0A545AED7</accession>
<evidence type="ECO:0000256" key="2">
    <source>
        <dbReference type="SAM" id="Phobius"/>
    </source>
</evidence>